<evidence type="ECO:0000256" key="3">
    <source>
        <dbReference type="ARBA" id="ARBA00022679"/>
    </source>
</evidence>
<dbReference type="PROSITE" id="PS52029">
    <property type="entry name" value="LD_TPASE"/>
    <property type="match status" value="1"/>
</dbReference>
<comment type="similarity">
    <text evidence="2">Belongs to the YkuD family.</text>
</comment>
<evidence type="ECO:0000256" key="5">
    <source>
        <dbReference type="ARBA" id="ARBA00022984"/>
    </source>
</evidence>
<dbReference type="InterPro" id="IPR005490">
    <property type="entry name" value="LD_TPept_cat_dom"/>
</dbReference>
<dbReference type="CDD" id="cd16913">
    <property type="entry name" value="YkuD_like"/>
    <property type="match status" value="1"/>
</dbReference>
<comment type="caution">
    <text evidence="10">The sequence shown here is derived from an EMBL/GenBank/DDBJ whole genome shotgun (WGS) entry which is preliminary data.</text>
</comment>
<feature type="chain" id="PRO_5045486409" evidence="8">
    <location>
        <begin position="20"/>
        <end position="234"/>
    </location>
</feature>
<evidence type="ECO:0000256" key="2">
    <source>
        <dbReference type="ARBA" id="ARBA00005992"/>
    </source>
</evidence>
<dbReference type="Gene3D" id="2.40.440.10">
    <property type="entry name" value="L,D-transpeptidase catalytic domain-like"/>
    <property type="match status" value="1"/>
</dbReference>
<dbReference type="Proteomes" id="UP001152321">
    <property type="component" value="Unassembled WGS sequence"/>
</dbReference>
<keyword evidence="3" id="KW-0808">Transferase</keyword>
<keyword evidence="11" id="KW-1185">Reference proteome</keyword>
<dbReference type="EMBL" id="JANRMI010000001">
    <property type="protein sequence ID" value="MDG0815695.1"/>
    <property type="molecule type" value="Genomic_DNA"/>
</dbReference>
<keyword evidence="6 7" id="KW-0961">Cell wall biogenesis/degradation</keyword>
<comment type="pathway">
    <text evidence="1 7">Cell wall biogenesis; peptidoglycan biosynthesis.</text>
</comment>
<evidence type="ECO:0000259" key="9">
    <source>
        <dbReference type="PROSITE" id="PS52029"/>
    </source>
</evidence>
<keyword evidence="5 7" id="KW-0573">Peptidoglycan synthesis</keyword>
<accession>A0ABT6DFS6</accession>
<dbReference type="RefSeq" id="WP_277577168.1">
    <property type="nucleotide sequence ID" value="NZ_JANRMI010000001.1"/>
</dbReference>
<sequence length="234" mass="25844">MRALILSFFLFIAASSSLAEDGLNGSPQLDDLMTPDELAAEVGAPRTEMNRPVISPEAIAANDGIDVFREYAIVIEVNKAAFGYGAQQMTVSENGVTTAVWPVSTGREQYERAKSGRWYWTVTPAGTFSPYQLIRDHYSQTWEAHMEYAAFFNGGIAIHATTPDHYKQLGTRASGGCVRLHKDNAKIIYGKILAQGQRLVPLFNMNGRVARDVNGNPIRVMGWNTLIIVRDGLY</sequence>
<protein>
    <submittedName>
        <fullName evidence="10">L,D-transpeptidase</fullName>
    </submittedName>
</protein>
<evidence type="ECO:0000256" key="1">
    <source>
        <dbReference type="ARBA" id="ARBA00004752"/>
    </source>
</evidence>
<dbReference type="Pfam" id="PF03734">
    <property type="entry name" value="YkuD"/>
    <property type="match status" value="1"/>
</dbReference>
<keyword evidence="8" id="KW-0732">Signal</keyword>
<keyword evidence="4 7" id="KW-0133">Cell shape</keyword>
<organism evidence="10 11">
    <name type="scientific">Bdellovibrio svalbardensis</name>
    <dbReference type="NCBI Taxonomy" id="2972972"/>
    <lineage>
        <taxon>Bacteria</taxon>
        <taxon>Pseudomonadati</taxon>
        <taxon>Bdellovibrionota</taxon>
        <taxon>Bdellovibrionia</taxon>
        <taxon>Bdellovibrionales</taxon>
        <taxon>Pseudobdellovibrionaceae</taxon>
        <taxon>Bdellovibrio</taxon>
    </lineage>
</organism>
<name>A0ABT6DFS6_9BACT</name>
<reference evidence="10" key="1">
    <citation type="submission" date="2022-08" db="EMBL/GenBank/DDBJ databases">
        <title>Novel Bdellovibrio Species Isolated from Svalbard: Designation Bdellovibrio svalbardensis.</title>
        <authorList>
            <person name="Mitchell R.J."/>
            <person name="Choi S.Y."/>
        </authorList>
    </citation>
    <scope>NUCLEOTIDE SEQUENCE</scope>
    <source>
        <strain evidence="10">PAP01</strain>
    </source>
</reference>
<dbReference type="SUPFAM" id="SSF141523">
    <property type="entry name" value="L,D-transpeptidase catalytic domain-like"/>
    <property type="match status" value="1"/>
</dbReference>
<proteinExistence type="inferred from homology"/>
<evidence type="ECO:0000256" key="7">
    <source>
        <dbReference type="PROSITE-ProRule" id="PRU01373"/>
    </source>
</evidence>
<evidence type="ECO:0000256" key="6">
    <source>
        <dbReference type="ARBA" id="ARBA00023316"/>
    </source>
</evidence>
<feature type="active site" description="Nucleophile" evidence="7">
    <location>
        <position position="177"/>
    </location>
</feature>
<evidence type="ECO:0000313" key="11">
    <source>
        <dbReference type="Proteomes" id="UP001152321"/>
    </source>
</evidence>
<feature type="domain" description="L,D-TPase catalytic" evidence="9">
    <location>
        <begin position="78"/>
        <end position="202"/>
    </location>
</feature>
<evidence type="ECO:0000256" key="4">
    <source>
        <dbReference type="ARBA" id="ARBA00022960"/>
    </source>
</evidence>
<gene>
    <name evidence="10" type="ORF">NWE73_04915</name>
</gene>
<evidence type="ECO:0000313" key="10">
    <source>
        <dbReference type="EMBL" id="MDG0815695.1"/>
    </source>
</evidence>
<dbReference type="PANTHER" id="PTHR30582">
    <property type="entry name" value="L,D-TRANSPEPTIDASE"/>
    <property type="match status" value="1"/>
</dbReference>
<feature type="active site" description="Proton donor/acceptor" evidence="7">
    <location>
        <position position="159"/>
    </location>
</feature>
<dbReference type="PANTHER" id="PTHR30582:SF2">
    <property type="entry name" value="L,D-TRANSPEPTIDASE YCIB-RELATED"/>
    <property type="match status" value="1"/>
</dbReference>
<dbReference type="InterPro" id="IPR050979">
    <property type="entry name" value="LD-transpeptidase"/>
</dbReference>
<dbReference type="InterPro" id="IPR038063">
    <property type="entry name" value="Transpep_catalytic_dom"/>
</dbReference>
<evidence type="ECO:0000256" key="8">
    <source>
        <dbReference type="SAM" id="SignalP"/>
    </source>
</evidence>
<feature type="signal peptide" evidence="8">
    <location>
        <begin position="1"/>
        <end position="19"/>
    </location>
</feature>